<accession>M5PWU4</accession>
<dbReference type="PATRIC" id="fig|1262666.3.peg.133"/>
<reference evidence="2 3" key="1">
    <citation type="journal article" date="2013" name="Genome Announc.">
        <title>Draft Genome Sequence for Desulfovibrio africanus Strain PCS.</title>
        <authorList>
            <person name="Brown S.D."/>
            <person name="Utturkar S.M."/>
            <person name="Arkin A.P."/>
            <person name="Deutschbauer A.M."/>
            <person name="Elias D.A."/>
            <person name="Hazen T.C."/>
            <person name="Chakraborty R."/>
        </authorList>
    </citation>
    <scope>NUCLEOTIDE SEQUENCE [LARGE SCALE GENOMIC DNA]</scope>
    <source>
        <strain evidence="2 3">PCS</strain>
    </source>
</reference>
<proteinExistence type="predicted"/>
<dbReference type="RefSeq" id="WP_005982995.1">
    <property type="nucleotide sequence ID" value="NZ_AOSV01000003.1"/>
</dbReference>
<dbReference type="OrthoDB" id="5123270at2"/>
<organism evidence="2 3">
    <name type="scientific">Desulfocurvibacter africanus PCS</name>
    <dbReference type="NCBI Taxonomy" id="1262666"/>
    <lineage>
        <taxon>Bacteria</taxon>
        <taxon>Pseudomonadati</taxon>
        <taxon>Thermodesulfobacteriota</taxon>
        <taxon>Desulfovibrionia</taxon>
        <taxon>Desulfovibrionales</taxon>
        <taxon>Desulfovibrionaceae</taxon>
        <taxon>Desulfocurvibacter</taxon>
    </lineage>
</organism>
<feature type="region of interest" description="Disordered" evidence="1">
    <location>
        <begin position="195"/>
        <end position="218"/>
    </location>
</feature>
<evidence type="ECO:0000256" key="1">
    <source>
        <dbReference type="SAM" id="MobiDB-lite"/>
    </source>
</evidence>
<name>M5PWU4_DESAF</name>
<gene>
    <name evidence="2" type="ORF">PCS_00132</name>
</gene>
<evidence type="ECO:0000313" key="3">
    <source>
        <dbReference type="Proteomes" id="UP000011922"/>
    </source>
</evidence>
<sequence length="218" mass="24519">MVTRRIGNAYDSLDEETRRWMLVELDEDEQGGALYYPPLLTDRGREEYRWLLREALKHHDDAWLAHGLDKPGMLRIELADSETMGMSQRGRRGPRWRTRIEQPNAEAMGTGPAEVPMSVIDDMAADEFNRYYSRGVCRRVLESGLGQVEIYKIEAGANLHLSYPVPGSENADHAREVEAGRDIDADYLLGKLRRNPEEETGEALPGAPGSGLSVRLPA</sequence>
<dbReference type="AlphaFoldDB" id="M5PWU4"/>
<comment type="caution">
    <text evidence="2">The sequence shown here is derived from an EMBL/GenBank/DDBJ whole genome shotgun (WGS) entry which is preliminary data.</text>
</comment>
<dbReference type="EMBL" id="AOSV01000003">
    <property type="protein sequence ID" value="EMG38504.1"/>
    <property type="molecule type" value="Genomic_DNA"/>
</dbReference>
<protein>
    <submittedName>
        <fullName evidence="2">Uncharacterized protein</fullName>
    </submittedName>
</protein>
<dbReference type="Proteomes" id="UP000011922">
    <property type="component" value="Unassembled WGS sequence"/>
</dbReference>
<evidence type="ECO:0000313" key="2">
    <source>
        <dbReference type="EMBL" id="EMG38504.1"/>
    </source>
</evidence>